<feature type="region of interest" description="Disordered" evidence="1">
    <location>
        <begin position="82"/>
        <end position="166"/>
    </location>
</feature>
<comment type="caution">
    <text evidence="3">The sequence shown here is derived from an EMBL/GenBank/DDBJ whole genome shotgun (WGS) entry which is preliminary data.</text>
</comment>
<gene>
    <name evidence="3" type="ORF">E3N88_13445</name>
</gene>
<accession>A0A5N6PB99</accession>
<feature type="region of interest" description="Disordered" evidence="1">
    <location>
        <begin position="644"/>
        <end position="665"/>
    </location>
</feature>
<keyword evidence="4" id="KW-1185">Reference proteome</keyword>
<dbReference type="PANTHER" id="PTHR11439:SF467">
    <property type="entry name" value="INTEGRASE CATALYTIC DOMAIN-CONTAINING PROTEIN"/>
    <property type="match status" value="1"/>
</dbReference>
<dbReference type="SUPFAM" id="SSF56672">
    <property type="entry name" value="DNA/RNA polymerases"/>
    <property type="match status" value="1"/>
</dbReference>
<reference evidence="3 4" key="1">
    <citation type="submission" date="2019-05" db="EMBL/GenBank/DDBJ databases">
        <title>Mikania micrantha, genome provides insights into the molecular mechanism of rapid growth.</title>
        <authorList>
            <person name="Liu B."/>
        </authorList>
    </citation>
    <scope>NUCLEOTIDE SEQUENCE [LARGE SCALE GENOMIC DNA]</scope>
    <source>
        <strain evidence="3">NLD-2019</strain>
        <tissue evidence="3">Leaf</tissue>
    </source>
</reference>
<feature type="compositionally biased region" description="Low complexity" evidence="1">
    <location>
        <begin position="122"/>
        <end position="141"/>
    </location>
</feature>
<dbReference type="Proteomes" id="UP000326396">
    <property type="component" value="Linkage Group LG14"/>
</dbReference>
<proteinExistence type="predicted"/>
<sequence>MKQRIKFSDEDPDKDPNEFNSVISRLASVDINFEDEIQALLLLSSLPDSWSGTVTAVSSSSGTTKLTFDGIRDIILSEDIRRRSSGESSSTLLNTEGRGRRNERGHSRGSGSTGVDTDDDSVSGSTGNDSESNDSGSNGSESSEEEEDSTSSVQSSSIPGSSVPQPETQHWWEIAMKEEMKSLEKNRTWVLTKLPSGKKALQNKWVYRIKDESNGSKRYKARLVVKGFQQKEGVDYNEIFSPVVKMTTIRLVLSIVASENLHLEQLDVKTAFLHGDLDEDIYMAPRQWYLKFDNFMGRNGFKRCEMDHCCYIKKFSKSYIILLLYVDDMLIAGSDMKEINKLKKQMSEEFEMKDLGAAKQILGMSIFRNSKDGSLTLSQEKYIGKVLEKFSMKNARARNTPLGSQFKLSKDQCPKTDEDIAEMAKVPYASAVGSLMYAMVCTRPDIAHAVGVVSRYMSNPGKEHWEAVKWLLRYLKGTSKMGLCFKGKDTVLRGYTDADLGGCKESYKSTTGYVFSVGGTAVSWMSRLQRSVALSTTEVEYMAAAEASKELIWLKNFLEELGKKQPDSPLYCDNQSAIHLGKNPVFHGKTKHIQLRYHFIRGLISDGTLMLEKIRGTDNPADMLTKTKTSKHHTPIFDCYRSSSPTTTKCWPGSNTAPKPTSCNL</sequence>
<dbReference type="PANTHER" id="PTHR11439">
    <property type="entry name" value="GAG-POL-RELATED RETROTRANSPOSON"/>
    <property type="match status" value="1"/>
</dbReference>
<evidence type="ECO:0000313" key="4">
    <source>
        <dbReference type="Proteomes" id="UP000326396"/>
    </source>
</evidence>
<dbReference type="AlphaFoldDB" id="A0A5N6PB99"/>
<protein>
    <recommendedName>
        <fullName evidence="2">Reverse transcriptase Ty1/copia-type domain-containing protein</fullName>
    </recommendedName>
</protein>
<dbReference type="Pfam" id="PF07727">
    <property type="entry name" value="RVT_2"/>
    <property type="match status" value="1"/>
</dbReference>
<evidence type="ECO:0000256" key="1">
    <source>
        <dbReference type="SAM" id="MobiDB-lite"/>
    </source>
</evidence>
<dbReference type="InterPro" id="IPR013103">
    <property type="entry name" value="RVT_2"/>
</dbReference>
<organism evidence="3 4">
    <name type="scientific">Mikania micrantha</name>
    <name type="common">bitter vine</name>
    <dbReference type="NCBI Taxonomy" id="192012"/>
    <lineage>
        <taxon>Eukaryota</taxon>
        <taxon>Viridiplantae</taxon>
        <taxon>Streptophyta</taxon>
        <taxon>Embryophyta</taxon>
        <taxon>Tracheophyta</taxon>
        <taxon>Spermatophyta</taxon>
        <taxon>Magnoliopsida</taxon>
        <taxon>eudicotyledons</taxon>
        <taxon>Gunneridae</taxon>
        <taxon>Pentapetalae</taxon>
        <taxon>asterids</taxon>
        <taxon>campanulids</taxon>
        <taxon>Asterales</taxon>
        <taxon>Asteraceae</taxon>
        <taxon>Asteroideae</taxon>
        <taxon>Heliantheae alliance</taxon>
        <taxon>Eupatorieae</taxon>
        <taxon>Mikania</taxon>
    </lineage>
</organism>
<feature type="domain" description="Reverse transcriptase Ty1/copia-type" evidence="2">
    <location>
        <begin position="186"/>
        <end position="285"/>
    </location>
</feature>
<evidence type="ECO:0000259" key="2">
    <source>
        <dbReference type="Pfam" id="PF07727"/>
    </source>
</evidence>
<dbReference type="OrthoDB" id="418757at2759"/>
<dbReference type="InterPro" id="IPR043502">
    <property type="entry name" value="DNA/RNA_pol_sf"/>
</dbReference>
<feature type="compositionally biased region" description="Basic and acidic residues" evidence="1">
    <location>
        <begin position="97"/>
        <end position="106"/>
    </location>
</feature>
<evidence type="ECO:0000313" key="3">
    <source>
        <dbReference type="EMBL" id="KAD5961972.1"/>
    </source>
</evidence>
<dbReference type="CDD" id="cd09272">
    <property type="entry name" value="RNase_HI_RT_Ty1"/>
    <property type="match status" value="1"/>
</dbReference>
<dbReference type="EMBL" id="SZYD01000006">
    <property type="protein sequence ID" value="KAD5961972.1"/>
    <property type="molecule type" value="Genomic_DNA"/>
</dbReference>
<dbReference type="Pfam" id="PF14223">
    <property type="entry name" value="Retrotran_gag_2"/>
    <property type="match status" value="1"/>
</dbReference>
<feature type="compositionally biased region" description="Low complexity" evidence="1">
    <location>
        <begin position="150"/>
        <end position="162"/>
    </location>
</feature>
<name>A0A5N6PB99_9ASTR</name>